<dbReference type="Gene3D" id="1.20.120.1630">
    <property type="match status" value="1"/>
</dbReference>
<protein>
    <submittedName>
        <fullName evidence="6">Isoprenylcysteine carboxylmethyltransferase family protein</fullName>
    </submittedName>
</protein>
<dbReference type="InterPro" id="IPR007318">
    <property type="entry name" value="Phopholipid_MeTrfase"/>
</dbReference>
<dbReference type="AlphaFoldDB" id="A0A7W2M288"/>
<keyword evidence="6" id="KW-0808">Transferase</keyword>
<evidence type="ECO:0000256" key="4">
    <source>
        <dbReference type="ARBA" id="ARBA00023136"/>
    </source>
</evidence>
<evidence type="ECO:0000313" key="6">
    <source>
        <dbReference type="EMBL" id="MBA6151365.1"/>
    </source>
</evidence>
<reference evidence="6 7" key="1">
    <citation type="submission" date="2020-07" db="EMBL/GenBank/DDBJ databases">
        <title>Bacterium isolated from marine sediment.</title>
        <authorList>
            <person name="Shang D."/>
        </authorList>
    </citation>
    <scope>NUCLEOTIDE SEQUENCE [LARGE SCALE GENOMIC DNA]</scope>
    <source>
        <strain evidence="6 7">F6074</strain>
    </source>
</reference>
<dbReference type="Pfam" id="PF04191">
    <property type="entry name" value="PEMT"/>
    <property type="match status" value="1"/>
</dbReference>
<name>A0A7W2M288_9FLAO</name>
<evidence type="ECO:0000256" key="3">
    <source>
        <dbReference type="ARBA" id="ARBA00022989"/>
    </source>
</evidence>
<feature type="transmembrane region" description="Helical" evidence="5">
    <location>
        <begin position="12"/>
        <end position="31"/>
    </location>
</feature>
<dbReference type="EMBL" id="JACGLT010000001">
    <property type="protein sequence ID" value="MBA6151365.1"/>
    <property type="molecule type" value="Genomic_DNA"/>
</dbReference>
<comment type="subcellular location">
    <subcellularLocation>
        <location evidence="1">Endomembrane system</location>
        <topology evidence="1">Multi-pass membrane protein</topology>
    </subcellularLocation>
</comment>
<evidence type="ECO:0000256" key="5">
    <source>
        <dbReference type="SAM" id="Phobius"/>
    </source>
</evidence>
<evidence type="ECO:0000313" key="7">
    <source>
        <dbReference type="Proteomes" id="UP000541857"/>
    </source>
</evidence>
<feature type="transmembrane region" description="Helical" evidence="5">
    <location>
        <begin position="38"/>
        <end position="61"/>
    </location>
</feature>
<gene>
    <name evidence="6" type="ORF">H3Z82_01335</name>
</gene>
<organism evidence="6 7">
    <name type="scientific">Gelidibacter maritimus</name>
    <dbReference type="NCBI Taxonomy" id="2761487"/>
    <lineage>
        <taxon>Bacteria</taxon>
        <taxon>Pseudomonadati</taxon>
        <taxon>Bacteroidota</taxon>
        <taxon>Flavobacteriia</taxon>
        <taxon>Flavobacteriales</taxon>
        <taxon>Flavobacteriaceae</taxon>
        <taxon>Gelidibacter</taxon>
    </lineage>
</organism>
<comment type="caution">
    <text evidence="6">The sequence shown here is derived from an EMBL/GenBank/DDBJ whole genome shotgun (WGS) entry which is preliminary data.</text>
</comment>
<proteinExistence type="predicted"/>
<keyword evidence="2 5" id="KW-0812">Transmembrane</keyword>
<dbReference type="Proteomes" id="UP000541857">
    <property type="component" value="Unassembled WGS sequence"/>
</dbReference>
<evidence type="ECO:0000256" key="2">
    <source>
        <dbReference type="ARBA" id="ARBA00022692"/>
    </source>
</evidence>
<dbReference type="GO" id="GO:0032259">
    <property type="term" value="P:methylation"/>
    <property type="evidence" value="ECO:0007669"/>
    <property type="project" value="UniProtKB-KW"/>
</dbReference>
<keyword evidence="3 5" id="KW-1133">Transmembrane helix</keyword>
<accession>A0A7W2M288</accession>
<dbReference type="GO" id="GO:0008168">
    <property type="term" value="F:methyltransferase activity"/>
    <property type="evidence" value="ECO:0007669"/>
    <property type="project" value="UniProtKB-KW"/>
</dbReference>
<keyword evidence="6" id="KW-0489">Methyltransferase</keyword>
<sequence>MVIKRVPFKDYLFVTVHVLLFIAYFLPLCLLNIQLPEWLCYSGLVLMVLSISFGIIALLQLNTKLSPFPSPVTSGTLITKGAYRISRHPIYTALIFSGLGYALYQSSFYKILITFFILILFYFKSIYEEKLLAKKFPEYRDYKRITRRFM</sequence>
<dbReference type="GO" id="GO:0012505">
    <property type="term" value="C:endomembrane system"/>
    <property type="evidence" value="ECO:0007669"/>
    <property type="project" value="UniProtKB-SubCell"/>
</dbReference>
<keyword evidence="4 5" id="KW-0472">Membrane</keyword>
<evidence type="ECO:0000256" key="1">
    <source>
        <dbReference type="ARBA" id="ARBA00004127"/>
    </source>
</evidence>
<dbReference type="InterPro" id="IPR052527">
    <property type="entry name" value="Metal_cation-efflux_comp"/>
</dbReference>
<keyword evidence="7" id="KW-1185">Reference proteome</keyword>
<feature type="transmembrane region" description="Helical" evidence="5">
    <location>
        <begin position="108"/>
        <end position="127"/>
    </location>
</feature>
<dbReference type="PANTHER" id="PTHR43847:SF1">
    <property type="entry name" value="BLL3993 PROTEIN"/>
    <property type="match status" value="1"/>
</dbReference>
<dbReference type="PANTHER" id="PTHR43847">
    <property type="entry name" value="BLL3993 PROTEIN"/>
    <property type="match status" value="1"/>
</dbReference>